<dbReference type="AlphaFoldDB" id="A0A7Y8BTJ0"/>
<organism evidence="1 2">
    <name type="scientific">Pseudomonas gingeri</name>
    <dbReference type="NCBI Taxonomy" id="117681"/>
    <lineage>
        <taxon>Bacteria</taxon>
        <taxon>Pseudomonadati</taxon>
        <taxon>Pseudomonadota</taxon>
        <taxon>Gammaproteobacteria</taxon>
        <taxon>Pseudomonadales</taxon>
        <taxon>Pseudomonadaceae</taxon>
        <taxon>Pseudomonas</taxon>
    </lineage>
</organism>
<dbReference type="EMBL" id="JACAQA010000018">
    <property type="protein sequence ID" value="NWB87453.1"/>
    <property type="molecule type" value="Genomic_DNA"/>
</dbReference>
<dbReference type="RefSeq" id="WP_177102485.1">
    <property type="nucleotide sequence ID" value="NZ_JACAQA010000018.1"/>
</dbReference>
<dbReference type="Proteomes" id="UP000522864">
    <property type="component" value="Unassembled WGS sequence"/>
</dbReference>
<comment type="caution">
    <text evidence="1">The sequence shown here is derived from an EMBL/GenBank/DDBJ whole genome shotgun (WGS) entry which is preliminary data.</text>
</comment>
<name>A0A7Y8BTJ0_9PSED</name>
<proteinExistence type="predicted"/>
<reference evidence="1 2" key="1">
    <citation type="submission" date="2020-04" db="EMBL/GenBank/DDBJ databases">
        <title>Molecular characterization of pseudomonads from Agaricus bisporus reveal novel blotch 2 pathogens in Western Europe.</title>
        <authorList>
            <person name="Taparia T."/>
            <person name="Krijger M."/>
            <person name="Haynes E."/>
            <person name="Elpinstone J.G."/>
            <person name="Noble R."/>
            <person name="Van Der Wolf J."/>
        </authorList>
    </citation>
    <scope>NUCLEOTIDE SEQUENCE [LARGE SCALE GENOMIC DNA]</scope>
    <source>
        <strain evidence="1 2">G9001</strain>
    </source>
</reference>
<evidence type="ECO:0000313" key="1">
    <source>
        <dbReference type="EMBL" id="NWB87453.1"/>
    </source>
</evidence>
<dbReference type="SUPFAM" id="SSF48239">
    <property type="entry name" value="Terpenoid cyclases/Protein prenyltransferases"/>
    <property type="match status" value="1"/>
</dbReference>
<accession>A0A7Y8BTJ0</accession>
<evidence type="ECO:0000313" key="2">
    <source>
        <dbReference type="Proteomes" id="UP000522864"/>
    </source>
</evidence>
<protein>
    <recommendedName>
        <fullName evidence="3">Methylaspartate ammonia-lyase</fullName>
    </recommendedName>
</protein>
<gene>
    <name evidence="1" type="ORF">HX830_21540</name>
</gene>
<dbReference type="Gene3D" id="1.50.10.20">
    <property type="match status" value="1"/>
</dbReference>
<dbReference type="InterPro" id="IPR008930">
    <property type="entry name" value="Terpenoid_cyclase/PrenylTrfase"/>
</dbReference>
<sequence>MSRWRGVAWLVGAWLLGLGQLAWALPARGQLAADTCGALDQATQAYPGTGPVLLTSYPALDGQPPAILALRGVAFTYDNALASIALFACGKAQSARRLADALAFAVEHDPEYADGRLRNAYAAGPIKGQAIALAGYWSTERNAWSQDAYQVSSATGNQAWGALALLEAFRQTAEPSYLAAAQRVLRWVQQNTYDTQVPPGFSGGVYGYLNQQVRQGWKSTEHNIDLVAAWIALDRLTADPDARLQAQVALGFVQSQWDDREGRFLIGTGEDGRTSDRLRSGLDAQLWPLLAVPDPPRDWRRVFAFVDQSHRFADGYGFNRNPDGVWTEGTAQAAAVARLSGLPDRAQPLWSVLLALQAGHGWLFATPQAQISTGLAIGPDSPRNDFFYYHLPHLGATAWAAIAATGVNPFTGAQEAN</sequence>
<evidence type="ECO:0008006" key="3">
    <source>
        <dbReference type="Google" id="ProtNLM"/>
    </source>
</evidence>